<evidence type="ECO:0000313" key="2">
    <source>
        <dbReference type="Proteomes" id="UP000268285"/>
    </source>
</evidence>
<dbReference type="Proteomes" id="UP000268285">
    <property type="component" value="Unassembled WGS sequence"/>
</dbReference>
<accession>A0A498QL16</accession>
<dbReference type="AlphaFoldDB" id="A0A498QL16"/>
<keyword evidence="2" id="KW-1185">Reference proteome</keyword>
<protein>
    <submittedName>
        <fullName evidence="1">Uncharacterized protein</fullName>
    </submittedName>
</protein>
<gene>
    <name evidence="1" type="ORF">LAUMK142_00734</name>
</gene>
<reference evidence="1 2" key="1">
    <citation type="submission" date="2018-09" db="EMBL/GenBank/DDBJ databases">
        <authorList>
            <person name="Tagini F."/>
        </authorList>
    </citation>
    <scope>NUCLEOTIDE SEQUENCE [LARGE SCALE GENOMIC DNA]</scope>
    <source>
        <strain evidence="1 2">MK142</strain>
    </source>
</reference>
<proteinExistence type="predicted"/>
<dbReference type="EMBL" id="UPHU01000001">
    <property type="protein sequence ID" value="VBA47403.1"/>
    <property type="molecule type" value="Genomic_DNA"/>
</dbReference>
<name>A0A498QL16_9MYCO</name>
<evidence type="ECO:0000313" key="1">
    <source>
        <dbReference type="EMBL" id="VBA47403.1"/>
    </source>
</evidence>
<sequence>MTATASARPAALPEFGTITVGCDYHCHFNHTCLHG</sequence>
<organism evidence="1 2">
    <name type="scientific">Mycobacterium pseudokansasii</name>
    <dbReference type="NCBI Taxonomy" id="2341080"/>
    <lineage>
        <taxon>Bacteria</taxon>
        <taxon>Bacillati</taxon>
        <taxon>Actinomycetota</taxon>
        <taxon>Actinomycetes</taxon>
        <taxon>Mycobacteriales</taxon>
        <taxon>Mycobacteriaceae</taxon>
        <taxon>Mycobacterium</taxon>
    </lineage>
</organism>